<keyword evidence="4" id="KW-1185">Reference proteome</keyword>
<evidence type="ECO:0000313" key="4">
    <source>
        <dbReference type="Proteomes" id="UP001301769"/>
    </source>
</evidence>
<feature type="compositionally biased region" description="Basic and acidic residues" evidence="1">
    <location>
        <begin position="86"/>
        <end position="102"/>
    </location>
</feature>
<keyword evidence="2" id="KW-0472">Membrane</keyword>
<protein>
    <submittedName>
        <fullName evidence="3">Uncharacterized protein</fullName>
    </submittedName>
</protein>
<feature type="transmembrane region" description="Helical" evidence="2">
    <location>
        <begin position="34"/>
        <end position="58"/>
    </location>
</feature>
<evidence type="ECO:0000256" key="1">
    <source>
        <dbReference type="SAM" id="MobiDB-lite"/>
    </source>
</evidence>
<keyword evidence="2" id="KW-0812">Transmembrane</keyword>
<name>A0AAN6Y4R7_9PEZI</name>
<comment type="caution">
    <text evidence="3">The sequence shown here is derived from an EMBL/GenBank/DDBJ whole genome shotgun (WGS) entry which is preliminary data.</text>
</comment>
<sequence length="102" mass="10971">MTSTTSTTAGIPSPTIAESPHKTGSSQLLTDPEIHGIAGAVGGTSFILIVIFGWWGFWGRKRRAEKKKREAEAATGINAGTVSYSGRRDSSPQVKLPERMRQ</sequence>
<accession>A0AAN6Y4R7</accession>
<reference evidence="3" key="2">
    <citation type="submission" date="2023-05" db="EMBL/GenBank/DDBJ databases">
        <authorList>
            <consortium name="Lawrence Berkeley National Laboratory"/>
            <person name="Steindorff A."/>
            <person name="Hensen N."/>
            <person name="Bonometti L."/>
            <person name="Westerberg I."/>
            <person name="Brannstrom I.O."/>
            <person name="Guillou S."/>
            <person name="Cros-Aarteil S."/>
            <person name="Calhoun S."/>
            <person name="Haridas S."/>
            <person name="Kuo A."/>
            <person name="Mondo S."/>
            <person name="Pangilinan J."/>
            <person name="Riley R."/>
            <person name="Labutti K."/>
            <person name="Andreopoulos B."/>
            <person name="Lipzen A."/>
            <person name="Chen C."/>
            <person name="Yanf M."/>
            <person name="Daum C."/>
            <person name="Ng V."/>
            <person name="Clum A."/>
            <person name="Ohm R."/>
            <person name="Martin F."/>
            <person name="Silar P."/>
            <person name="Natvig D."/>
            <person name="Lalanne C."/>
            <person name="Gautier V."/>
            <person name="Ament-Velasquez S.L."/>
            <person name="Kruys A."/>
            <person name="Hutchinson M.I."/>
            <person name="Powell A.J."/>
            <person name="Barry K."/>
            <person name="Miller A.N."/>
            <person name="Grigoriev I.V."/>
            <person name="Debuchy R."/>
            <person name="Gladieux P."/>
            <person name="Thoren M.H."/>
            <person name="Johannesson H."/>
        </authorList>
    </citation>
    <scope>NUCLEOTIDE SEQUENCE</scope>
    <source>
        <strain evidence="3">PSN293</strain>
    </source>
</reference>
<proteinExistence type="predicted"/>
<reference evidence="3" key="1">
    <citation type="journal article" date="2023" name="Mol. Phylogenet. Evol.">
        <title>Genome-scale phylogeny and comparative genomics of the fungal order Sordariales.</title>
        <authorList>
            <person name="Hensen N."/>
            <person name="Bonometti L."/>
            <person name="Westerberg I."/>
            <person name="Brannstrom I.O."/>
            <person name="Guillou S."/>
            <person name="Cros-Aarteil S."/>
            <person name="Calhoun S."/>
            <person name="Haridas S."/>
            <person name="Kuo A."/>
            <person name="Mondo S."/>
            <person name="Pangilinan J."/>
            <person name="Riley R."/>
            <person name="LaButti K."/>
            <person name="Andreopoulos B."/>
            <person name="Lipzen A."/>
            <person name="Chen C."/>
            <person name="Yan M."/>
            <person name="Daum C."/>
            <person name="Ng V."/>
            <person name="Clum A."/>
            <person name="Steindorff A."/>
            <person name="Ohm R.A."/>
            <person name="Martin F."/>
            <person name="Silar P."/>
            <person name="Natvig D.O."/>
            <person name="Lalanne C."/>
            <person name="Gautier V."/>
            <person name="Ament-Velasquez S.L."/>
            <person name="Kruys A."/>
            <person name="Hutchinson M.I."/>
            <person name="Powell A.J."/>
            <person name="Barry K."/>
            <person name="Miller A.N."/>
            <person name="Grigoriev I.V."/>
            <person name="Debuchy R."/>
            <person name="Gladieux P."/>
            <person name="Hiltunen Thoren M."/>
            <person name="Johannesson H."/>
        </authorList>
    </citation>
    <scope>NUCLEOTIDE SEQUENCE</scope>
    <source>
        <strain evidence="3">PSN293</strain>
    </source>
</reference>
<feature type="compositionally biased region" description="Polar residues" evidence="1">
    <location>
        <begin position="1"/>
        <end position="10"/>
    </location>
</feature>
<evidence type="ECO:0000256" key="2">
    <source>
        <dbReference type="SAM" id="Phobius"/>
    </source>
</evidence>
<evidence type="ECO:0000313" key="3">
    <source>
        <dbReference type="EMBL" id="KAK4212658.1"/>
    </source>
</evidence>
<gene>
    <name evidence="3" type="ORF">QBC37DRAFT_483669</name>
</gene>
<feature type="region of interest" description="Disordered" evidence="1">
    <location>
        <begin position="1"/>
        <end position="29"/>
    </location>
</feature>
<organism evidence="3 4">
    <name type="scientific">Rhypophila decipiens</name>
    <dbReference type="NCBI Taxonomy" id="261697"/>
    <lineage>
        <taxon>Eukaryota</taxon>
        <taxon>Fungi</taxon>
        <taxon>Dikarya</taxon>
        <taxon>Ascomycota</taxon>
        <taxon>Pezizomycotina</taxon>
        <taxon>Sordariomycetes</taxon>
        <taxon>Sordariomycetidae</taxon>
        <taxon>Sordariales</taxon>
        <taxon>Naviculisporaceae</taxon>
        <taxon>Rhypophila</taxon>
    </lineage>
</organism>
<dbReference type="Proteomes" id="UP001301769">
    <property type="component" value="Unassembled WGS sequence"/>
</dbReference>
<feature type="region of interest" description="Disordered" evidence="1">
    <location>
        <begin position="69"/>
        <end position="102"/>
    </location>
</feature>
<dbReference type="EMBL" id="MU858123">
    <property type="protein sequence ID" value="KAK4212658.1"/>
    <property type="molecule type" value="Genomic_DNA"/>
</dbReference>
<keyword evidence="2" id="KW-1133">Transmembrane helix</keyword>
<dbReference type="AlphaFoldDB" id="A0AAN6Y4R7"/>